<feature type="compositionally biased region" description="Low complexity" evidence="2">
    <location>
        <begin position="236"/>
        <end position="253"/>
    </location>
</feature>
<sequence length="262" mass="28625">MSEFEPDPAQQSVTKIGRSAALAASLLAERIARIRSDLAVAERTRQQERATQLRRTYEAQRDAARAELRTADTQWLRTATTSELAHAWRATEVWSRVESDVFTPDRDRIGQAITRRVGVDVARLPVDEATKRLDELAAHEYAAAAAHRAAERQDEGRAMALAAAGLIEDADLARDTARGEAGEAAAAERDGESAIASRDAEWRKGLIERAERSGLTRDEAIGVARASRGNARSVQAATKTSPRARSRSTASSGRTRERGLER</sequence>
<gene>
    <name evidence="3" type="ORF">EHW97_14775</name>
</gene>
<keyword evidence="4" id="KW-1185">Reference proteome</keyword>
<accession>A0A3N6W3B6</accession>
<feature type="coiled-coil region" evidence="1">
    <location>
        <begin position="47"/>
        <end position="74"/>
    </location>
</feature>
<protein>
    <submittedName>
        <fullName evidence="3">Uncharacterized protein</fullName>
    </submittedName>
</protein>
<dbReference type="RefSeq" id="WP_124237937.1">
    <property type="nucleotide sequence ID" value="NZ_RQJX01000028.1"/>
</dbReference>
<comment type="caution">
    <text evidence="3">The sequence shown here is derived from an EMBL/GenBank/DDBJ whole genome shotgun (WGS) entry which is preliminary data.</text>
</comment>
<reference evidence="3 4" key="1">
    <citation type="submission" date="2018-11" db="EMBL/GenBank/DDBJ databases">
        <authorList>
            <person name="Li F."/>
        </authorList>
    </citation>
    <scope>NUCLEOTIDE SEQUENCE [LARGE SCALE GENOMIC DNA]</scope>
    <source>
        <strain evidence="3 4">YS17T</strain>
    </source>
</reference>
<dbReference type="OrthoDB" id="9952257at2"/>
<name>A0A3N6W3B6_9ACTN</name>
<organism evidence="3 4">
    <name type="scientific">Aeromicrobium camelliae</name>
    <dbReference type="NCBI Taxonomy" id="1538144"/>
    <lineage>
        <taxon>Bacteria</taxon>
        <taxon>Bacillati</taxon>
        <taxon>Actinomycetota</taxon>
        <taxon>Actinomycetes</taxon>
        <taxon>Propionibacteriales</taxon>
        <taxon>Nocardioidaceae</taxon>
        <taxon>Aeromicrobium</taxon>
    </lineage>
</organism>
<evidence type="ECO:0000313" key="3">
    <source>
        <dbReference type="EMBL" id="RQN02016.1"/>
    </source>
</evidence>
<dbReference type="AlphaFoldDB" id="A0A3N6W3B6"/>
<dbReference type="EMBL" id="RQJX01000028">
    <property type="protein sequence ID" value="RQN02016.1"/>
    <property type="molecule type" value="Genomic_DNA"/>
</dbReference>
<feature type="region of interest" description="Disordered" evidence="2">
    <location>
        <begin position="217"/>
        <end position="262"/>
    </location>
</feature>
<dbReference type="Proteomes" id="UP000275225">
    <property type="component" value="Unassembled WGS sequence"/>
</dbReference>
<keyword evidence="1" id="KW-0175">Coiled coil</keyword>
<evidence type="ECO:0000256" key="1">
    <source>
        <dbReference type="SAM" id="Coils"/>
    </source>
</evidence>
<proteinExistence type="predicted"/>
<evidence type="ECO:0000256" key="2">
    <source>
        <dbReference type="SAM" id="MobiDB-lite"/>
    </source>
</evidence>
<evidence type="ECO:0000313" key="4">
    <source>
        <dbReference type="Proteomes" id="UP000275225"/>
    </source>
</evidence>